<name>A0A4Y2AAA3_ARAVE</name>
<evidence type="ECO:0000313" key="3">
    <source>
        <dbReference type="Proteomes" id="UP000499080"/>
    </source>
</evidence>
<keyword evidence="3" id="KW-1185">Reference proteome</keyword>
<feature type="region of interest" description="Disordered" evidence="1">
    <location>
        <begin position="81"/>
        <end position="100"/>
    </location>
</feature>
<gene>
    <name evidence="2" type="ORF">AVEN_267206_1</name>
</gene>
<protein>
    <submittedName>
        <fullName evidence="2">Uncharacterized protein</fullName>
    </submittedName>
</protein>
<dbReference type="Proteomes" id="UP000499080">
    <property type="component" value="Unassembled WGS sequence"/>
</dbReference>
<dbReference type="EMBL" id="BGPR01155799">
    <property type="protein sequence ID" value="GBL76620.1"/>
    <property type="molecule type" value="Genomic_DNA"/>
</dbReference>
<organism evidence="2 3">
    <name type="scientific">Araneus ventricosus</name>
    <name type="common">Orbweaver spider</name>
    <name type="synonym">Epeira ventricosa</name>
    <dbReference type="NCBI Taxonomy" id="182803"/>
    <lineage>
        <taxon>Eukaryota</taxon>
        <taxon>Metazoa</taxon>
        <taxon>Ecdysozoa</taxon>
        <taxon>Arthropoda</taxon>
        <taxon>Chelicerata</taxon>
        <taxon>Arachnida</taxon>
        <taxon>Araneae</taxon>
        <taxon>Araneomorphae</taxon>
        <taxon>Entelegynae</taxon>
        <taxon>Araneoidea</taxon>
        <taxon>Araneidae</taxon>
        <taxon>Araneus</taxon>
    </lineage>
</organism>
<evidence type="ECO:0000256" key="1">
    <source>
        <dbReference type="SAM" id="MobiDB-lite"/>
    </source>
</evidence>
<dbReference type="AlphaFoldDB" id="A0A4Y2AAA3"/>
<comment type="caution">
    <text evidence="2">The sequence shown here is derived from an EMBL/GenBank/DDBJ whole genome shotgun (WGS) entry which is preliminary data.</text>
</comment>
<reference evidence="2 3" key="1">
    <citation type="journal article" date="2019" name="Sci. Rep.">
        <title>Orb-weaving spider Araneus ventricosus genome elucidates the spidroin gene catalogue.</title>
        <authorList>
            <person name="Kono N."/>
            <person name="Nakamura H."/>
            <person name="Ohtoshi R."/>
            <person name="Moran D.A.P."/>
            <person name="Shinohara A."/>
            <person name="Yoshida Y."/>
            <person name="Fujiwara M."/>
            <person name="Mori M."/>
            <person name="Tomita M."/>
            <person name="Arakawa K."/>
        </authorList>
    </citation>
    <scope>NUCLEOTIDE SEQUENCE [LARGE SCALE GENOMIC DNA]</scope>
</reference>
<proteinExistence type="predicted"/>
<sequence>MTPTGNSYVSVQKSRFFADRNKDASVVSISKPSESLTRASPPMTNLLDSFHSTFVLSSEEALASPDLTDFTLVDNKKAKKNSTTKQIIPTPKQKRSKISPTSPLKLVTLFQQKITNRKSICRNFETTKILLLTLLYLMAAPP</sequence>
<evidence type="ECO:0000313" key="2">
    <source>
        <dbReference type="EMBL" id="GBL76620.1"/>
    </source>
</evidence>
<accession>A0A4Y2AAA3</accession>